<evidence type="ECO:0000256" key="14">
    <source>
        <dbReference type="ARBA" id="ARBA00030904"/>
    </source>
</evidence>
<keyword evidence="13" id="KW-0030">Aminoacyl-tRNA synthetase</keyword>
<keyword evidence="6" id="KW-0963">Cytoplasm</keyword>
<reference evidence="19" key="1">
    <citation type="submission" date="2017-09" db="EMBL/GenBank/DDBJ databases">
        <title>Depth-based differentiation of microbial function through sediment-hosted aquifers and enrichment of novel symbionts in the deep terrestrial subsurface.</title>
        <authorList>
            <person name="Probst A.J."/>
            <person name="Ladd B."/>
            <person name="Jarett J.K."/>
            <person name="Geller-Mcgrath D.E."/>
            <person name="Sieber C.M.K."/>
            <person name="Emerson J.B."/>
            <person name="Anantharaman K."/>
            <person name="Thomas B.C."/>
            <person name="Malmstrom R."/>
            <person name="Stieglmeier M."/>
            <person name="Klingl A."/>
            <person name="Woyke T."/>
            <person name="Ryan C.M."/>
            <person name="Banfield J.F."/>
        </authorList>
    </citation>
    <scope>NUCLEOTIDE SEQUENCE [LARGE SCALE GENOMIC DNA]</scope>
</reference>
<proteinExistence type="predicted"/>
<keyword evidence="10" id="KW-0067">ATP-binding</keyword>
<evidence type="ECO:0000256" key="15">
    <source>
        <dbReference type="ARBA" id="ARBA00047364"/>
    </source>
</evidence>
<evidence type="ECO:0000256" key="3">
    <source>
        <dbReference type="ARBA" id="ARBA00011738"/>
    </source>
</evidence>
<evidence type="ECO:0000256" key="6">
    <source>
        <dbReference type="ARBA" id="ARBA00022490"/>
    </source>
</evidence>
<comment type="catalytic activity">
    <reaction evidence="15">
        <text>tRNA(Met) + L-methionine + ATP = L-methionyl-tRNA(Met) + AMP + diphosphate</text>
        <dbReference type="Rhea" id="RHEA:13481"/>
        <dbReference type="Rhea" id="RHEA-COMP:9667"/>
        <dbReference type="Rhea" id="RHEA-COMP:9698"/>
        <dbReference type="ChEBI" id="CHEBI:30616"/>
        <dbReference type="ChEBI" id="CHEBI:33019"/>
        <dbReference type="ChEBI" id="CHEBI:57844"/>
        <dbReference type="ChEBI" id="CHEBI:78442"/>
        <dbReference type="ChEBI" id="CHEBI:78530"/>
        <dbReference type="ChEBI" id="CHEBI:456215"/>
        <dbReference type="EC" id="6.1.1.10"/>
    </reaction>
</comment>
<evidence type="ECO:0000256" key="9">
    <source>
        <dbReference type="ARBA" id="ARBA00022741"/>
    </source>
</evidence>
<dbReference type="FunFam" id="2.40.50.140:FF:000042">
    <property type="entry name" value="Methionine--tRNA ligase"/>
    <property type="match status" value="1"/>
</dbReference>
<name>A0A2M7BCY4_9BACT</name>
<keyword evidence="7 16" id="KW-0820">tRNA-binding</keyword>
<dbReference type="Gene3D" id="2.40.50.140">
    <property type="entry name" value="Nucleic acid-binding proteins"/>
    <property type="match status" value="1"/>
</dbReference>
<evidence type="ECO:0000259" key="17">
    <source>
        <dbReference type="PROSITE" id="PS50886"/>
    </source>
</evidence>
<dbReference type="EC" id="6.1.1.10" evidence="4"/>
<evidence type="ECO:0000256" key="16">
    <source>
        <dbReference type="PROSITE-ProRule" id="PRU00209"/>
    </source>
</evidence>
<dbReference type="GO" id="GO:0000049">
    <property type="term" value="F:tRNA binding"/>
    <property type="evidence" value="ECO:0007669"/>
    <property type="project" value="UniProtKB-UniRule"/>
</dbReference>
<keyword evidence="9" id="KW-0547">Nucleotide-binding</keyword>
<dbReference type="EMBL" id="PEVC01000037">
    <property type="protein sequence ID" value="PIV00957.1"/>
    <property type="molecule type" value="Genomic_DNA"/>
</dbReference>
<evidence type="ECO:0000256" key="10">
    <source>
        <dbReference type="ARBA" id="ARBA00022840"/>
    </source>
</evidence>
<dbReference type="PANTHER" id="PTHR11586">
    <property type="entry name" value="TRNA-AMINOACYLATION COFACTOR ARC1 FAMILY MEMBER"/>
    <property type="match status" value="1"/>
</dbReference>
<keyword evidence="8" id="KW-0436">Ligase</keyword>
<dbReference type="GO" id="GO:0005737">
    <property type="term" value="C:cytoplasm"/>
    <property type="evidence" value="ECO:0007669"/>
    <property type="project" value="UniProtKB-SubCell"/>
</dbReference>
<evidence type="ECO:0000256" key="11">
    <source>
        <dbReference type="ARBA" id="ARBA00022884"/>
    </source>
</evidence>
<evidence type="ECO:0000256" key="2">
    <source>
        <dbReference type="ARBA" id="ARBA00004496"/>
    </source>
</evidence>
<dbReference type="Proteomes" id="UP000229631">
    <property type="component" value="Unassembled WGS sequence"/>
</dbReference>
<evidence type="ECO:0000256" key="8">
    <source>
        <dbReference type="ARBA" id="ARBA00022598"/>
    </source>
</evidence>
<sequence length="126" mass="13907">MQKPTITYSDFAKLDLRVGTIVECLAVEKSEKLLNLTVDLGAELGERTILSGIKKYFEPEKLVGTQVLILANLESKKMMGLESQGMILMGVEEAKEQDGQEGLKGQEEKITLLIPQNKVPEGTEVE</sequence>
<comment type="subcellular location">
    <subcellularLocation>
        <location evidence="2">Cytoplasm</location>
    </subcellularLocation>
</comment>
<dbReference type="SUPFAM" id="SSF50249">
    <property type="entry name" value="Nucleic acid-binding proteins"/>
    <property type="match status" value="1"/>
</dbReference>
<evidence type="ECO:0000256" key="1">
    <source>
        <dbReference type="ARBA" id="ARBA00003314"/>
    </source>
</evidence>
<organism evidence="18 19">
    <name type="scientific">Candidatus Shapirobacteria bacterium CG03_land_8_20_14_0_80_39_12</name>
    <dbReference type="NCBI Taxonomy" id="1974879"/>
    <lineage>
        <taxon>Bacteria</taxon>
        <taxon>Candidatus Shapironibacteriota</taxon>
    </lineage>
</organism>
<evidence type="ECO:0000313" key="19">
    <source>
        <dbReference type="Proteomes" id="UP000229631"/>
    </source>
</evidence>
<evidence type="ECO:0000256" key="7">
    <source>
        <dbReference type="ARBA" id="ARBA00022555"/>
    </source>
</evidence>
<accession>A0A2M7BCY4</accession>
<dbReference type="AlphaFoldDB" id="A0A2M7BCY4"/>
<dbReference type="PANTHER" id="PTHR11586:SF37">
    <property type="entry name" value="TRNA-BINDING DOMAIN-CONTAINING PROTEIN"/>
    <property type="match status" value="1"/>
</dbReference>
<evidence type="ECO:0000256" key="4">
    <source>
        <dbReference type="ARBA" id="ARBA00012838"/>
    </source>
</evidence>
<evidence type="ECO:0000256" key="12">
    <source>
        <dbReference type="ARBA" id="ARBA00022917"/>
    </source>
</evidence>
<dbReference type="GO" id="GO:0005524">
    <property type="term" value="F:ATP binding"/>
    <property type="evidence" value="ECO:0007669"/>
    <property type="project" value="UniProtKB-KW"/>
</dbReference>
<dbReference type="InterPro" id="IPR012340">
    <property type="entry name" value="NA-bd_OB-fold"/>
</dbReference>
<gene>
    <name evidence="18" type="ORF">COS54_01945</name>
</gene>
<comment type="function">
    <text evidence="1">Is required not only for elongation of protein synthesis but also for the initiation of all mRNA translation through initiator tRNA(fMet) aminoacylation.</text>
</comment>
<feature type="domain" description="TRNA-binding" evidence="17">
    <location>
        <begin position="10"/>
        <end position="126"/>
    </location>
</feature>
<comment type="caution">
    <text evidence="18">The sequence shown here is derived from an EMBL/GenBank/DDBJ whole genome shotgun (WGS) entry which is preliminary data.</text>
</comment>
<evidence type="ECO:0000256" key="13">
    <source>
        <dbReference type="ARBA" id="ARBA00023146"/>
    </source>
</evidence>
<evidence type="ECO:0000256" key="5">
    <source>
        <dbReference type="ARBA" id="ARBA00018753"/>
    </source>
</evidence>
<keyword evidence="11 16" id="KW-0694">RNA-binding</keyword>
<dbReference type="PROSITE" id="PS50886">
    <property type="entry name" value="TRBD"/>
    <property type="match status" value="1"/>
</dbReference>
<keyword evidence="12" id="KW-0648">Protein biosynthesis</keyword>
<dbReference type="InterPro" id="IPR051270">
    <property type="entry name" value="Tyrosine-tRNA_ligase_regulator"/>
</dbReference>
<evidence type="ECO:0000313" key="18">
    <source>
        <dbReference type="EMBL" id="PIV00957.1"/>
    </source>
</evidence>
<protein>
    <recommendedName>
        <fullName evidence="5">Methionine--tRNA ligase</fullName>
        <ecNumber evidence="4">6.1.1.10</ecNumber>
    </recommendedName>
    <alternativeName>
        <fullName evidence="14">Methionyl-tRNA synthetase</fullName>
    </alternativeName>
</protein>
<dbReference type="GO" id="GO:0004825">
    <property type="term" value="F:methionine-tRNA ligase activity"/>
    <property type="evidence" value="ECO:0007669"/>
    <property type="project" value="UniProtKB-EC"/>
</dbReference>
<dbReference type="GO" id="GO:0006412">
    <property type="term" value="P:translation"/>
    <property type="evidence" value="ECO:0007669"/>
    <property type="project" value="UniProtKB-KW"/>
</dbReference>
<comment type="subunit">
    <text evidence="3">Homodimer.</text>
</comment>
<dbReference type="Pfam" id="PF01588">
    <property type="entry name" value="tRNA_bind"/>
    <property type="match status" value="1"/>
</dbReference>
<dbReference type="InterPro" id="IPR002547">
    <property type="entry name" value="tRNA-bd_dom"/>
</dbReference>